<protein>
    <submittedName>
        <fullName evidence="3">Uncharacterized protein</fullName>
    </submittedName>
</protein>
<evidence type="ECO:0000256" key="1">
    <source>
        <dbReference type="SAM" id="MobiDB-lite"/>
    </source>
</evidence>
<feature type="compositionally biased region" description="Low complexity" evidence="1">
    <location>
        <begin position="24"/>
        <end position="33"/>
    </location>
</feature>
<feature type="signal peptide" evidence="2">
    <location>
        <begin position="1"/>
        <end position="22"/>
    </location>
</feature>
<dbReference type="OrthoDB" id="9997869at2"/>
<keyword evidence="4" id="KW-1185">Reference proteome</keyword>
<gene>
    <name evidence="3" type="ORF">SAMN04488038_110163</name>
</gene>
<dbReference type="Proteomes" id="UP000199233">
    <property type="component" value="Unassembled WGS sequence"/>
</dbReference>
<feature type="chain" id="PRO_5011565677" evidence="2">
    <location>
        <begin position="23"/>
        <end position="102"/>
    </location>
</feature>
<dbReference type="RefSeq" id="WP_143068956.1">
    <property type="nucleotide sequence ID" value="NZ_FOFS01000010.1"/>
</dbReference>
<accession>A0A1H9ISQ4</accession>
<organism evidence="3 4">
    <name type="scientific">Solimonas aquatica</name>
    <dbReference type="NCBI Taxonomy" id="489703"/>
    <lineage>
        <taxon>Bacteria</taxon>
        <taxon>Pseudomonadati</taxon>
        <taxon>Pseudomonadota</taxon>
        <taxon>Gammaproteobacteria</taxon>
        <taxon>Nevskiales</taxon>
        <taxon>Nevskiaceae</taxon>
        <taxon>Solimonas</taxon>
    </lineage>
</organism>
<keyword evidence="2" id="KW-0732">Signal</keyword>
<evidence type="ECO:0000313" key="4">
    <source>
        <dbReference type="Proteomes" id="UP000199233"/>
    </source>
</evidence>
<feature type="region of interest" description="Disordered" evidence="1">
    <location>
        <begin position="24"/>
        <end position="43"/>
    </location>
</feature>
<evidence type="ECO:0000313" key="3">
    <source>
        <dbReference type="EMBL" id="SEQ77623.1"/>
    </source>
</evidence>
<name>A0A1H9ISQ4_9GAMM</name>
<evidence type="ECO:0000256" key="2">
    <source>
        <dbReference type="SAM" id="SignalP"/>
    </source>
</evidence>
<sequence>MDGLRRISLLLCLSLAPGLSTAQNAPPATAAQTLKPGDAPGQSVCRDSADAALRYHGRLLGFERGKAQIQIGSAIRKNDGQPLAGFHSTAVWDEPGNWTYCE</sequence>
<dbReference type="STRING" id="489703.SAMN04488038_110163"/>
<proteinExistence type="predicted"/>
<dbReference type="AlphaFoldDB" id="A0A1H9ISQ4"/>
<reference evidence="3 4" key="1">
    <citation type="submission" date="2016-10" db="EMBL/GenBank/DDBJ databases">
        <authorList>
            <person name="de Groot N.N."/>
        </authorList>
    </citation>
    <scope>NUCLEOTIDE SEQUENCE [LARGE SCALE GENOMIC DNA]</scope>
    <source>
        <strain evidence="3 4">DSM 25927</strain>
    </source>
</reference>
<dbReference type="EMBL" id="FOFS01000010">
    <property type="protein sequence ID" value="SEQ77623.1"/>
    <property type="molecule type" value="Genomic_DNA"/>
</dbReference>